<evidence type="ECO:0000256" key="1">
    <source>
        <dbReference type="ARBA" id="ARBA00022729"/>
    </source>
</evidence>
<dbReference type="Proteomes" id="UP000595466">
    <property type="component" value="Chromosome"/>
</dbReference>
<feature type="compositionally biased region" description="Polar residues" evidence="2">
    <location>
        <begin position="45"/>
        <end position="60"/>
    </location>
</feature>
<keyword evidence="3" id="KW-0472">Membrane</keyword>
<feature type="compositionally biased region" description="Polar residues" evidence="2">
    <location>
        <begin position="108"/>
        <end position="117"/>
    </location>
</feature>
<dbReference type="EMBL" id="CP066817">
    <property type="protein sequence ID" value="QQM61883.1"/>
    <property type="molecule type" value="Genomic_DNA"/>
</dbReference>
<gene>
    <name evidence="4" type="ORF">JH395_04840</name>
</gene>
<evidence type="ECO:0000313" key="4">
    <source>
        <dbReference type="EMBL" id="QQM61883.1"/>
    </source>
</evidence>
<dbReference type="AlphaFoldDB" id="A0AAX1KC51"/>
<dbReference type="Pfam" id="PF12978">
    <property type="entry name" value="DUF3862"/>
    <property type="match status" value="1"/>
</dbReference>
<organism evidence="4 5">
    <name type="scientific">Lactiplantibacillus plantarum</name>
    <name type="common">Lactobacillus plantarum</name>
    <dbReference type="NCBI Taxonomy" id="1590"/>
    <lineage>
        <taxon>Bacteria</taxon>
        <taxon>Bacillati</taxon>
        <taxon>Bacillota</taxon>
        <taxon>Bacilli</taxon>
        <taxon>Lactobacillales</taxon>
        <taxon>Lactobacillaceae</taxon>
        <taxon>Lactiplantibacillus</taxon>
    </lineage>
</organism>
<evidence type="ECO:0000313" key="5">
    <source>
        <dbReference type="Proteomes" id="UP000595466"/>
    </source>
</evidence>
<feature type="region of interest" description="Disordered" evidence="2">
    <location>
        <begin position="45"/>
        <end position="73"/>
    </location>
</feature>
<dbReference type="Gene3D" id="3.30.1450.10">
    <property type="match status" value="2"/>
</dbReference>
<feature type="region of interest" description="Disordered" evidence="2">
    <location>
        <begin position="98"/>
        <end position="117"/>
    </location>
</feature>
<dbReference type="InterPro" id="IPR037873">
    <property type="entry name" value="BamE-like"/>
</dbReference>
<dbReference type="InterPro" id="IPR024418">
    <property type="entry name" value="DUF3862"/>
</dbReference>
<sequence>MSKKVVGEDGRTYKVKKPFYKRVWFWILAVLVILIFGGSLGSKDNSNTTNNADKTTNVNSEKSESTKTDNSGKITRSQFDSIKIGDLMNNAQGGDTLDSLKQKFGKPESTSSDTTNGVKTDVVTWTNVAGEFGANVMVSFTDNHAYDKNLTGFKLSRKQTIKLSDFDAFSNGTKYSDFTAKWGQPDYYNESLISGSTTIVAGYTSGVKGGLGANFNVTFTNGALSGKTQSGMK</sequence>
<reference evidence="4 5" key="1">
    <citation type="submission" date="2020-12" db="EMBL/GenBank/DDBJ databases">
        <title>Whole genome sequencing of Lactobacillus plantarum PC518.</title>
        <authorList>
            <person name="Guo Q."/>
        </authorList>
    </citation>
    <scope>NUCLEOTIDE SEQUENCE [LARGE SCALE GENOMIC DNA]</scope>
    <source>
        <strain evidence="4 5">PC518</strain>
    </source>
</reference>
<protein>
    <submittedName>
        <fullName evidence="4">DUF3862 domain-containing protein</fullName>
    </submittedName>
</protein>
<accession>A0AAX1KC51</accession>
<keyword evidence="3" id="KW-1133">Transmembrane helix</keyword>
<proteinExistence type="predicted"/>
<evidence type="ECO:0000256" key="3">
    <source>
        <dbReference type="SAM" id="Phobius"/>
    </source>
</evidence>
<evidence type="ECO:0000256" key="2">
    <source>
        <dbReference type="SAM" id="MobiDB-lite"/>
    </source>
</evidence>
<name>A0AAX1KC51_LACPN</name>
<dbReference type="RefSeq" id="WP_054397464.1">
    <property type="nucleotide sequence ID" value="NZ_CP032460.1"/>
</dbReference>
<feature type="transmembrane region" description="Helical" evidence="3">
    <location>
        <begin position="23"/>
        <end position="41"/>
    </location>
</feature>
<keyword evidence="3" id="KW-0812">Transmembrane</keyword>
<keyword evidence="1" id="KW-0732">Signal</keyword>